<evidence type="ECO:0000256" key="2">
    <source>
        <dbReference type="ARBA" id="ARBA00022679"/>
    </source>
</evidence>
<evidence type="ECO:0000256" key="5">
    <source>
        <dbReference type="ARBA" id="ARBA00022840"/>
    </source>
</evidence>
<dbReference type="GO" id="GO:0004708">
    <property type="term" value="F:MAP kinase kinase activity"/>
    <property type="evidence" value="ECO:0007669"/>
    <property type="project" value="UniProtKB-EC"/>
</dbReference>
<comment type="catalytic activity">
    <reaction evidence="8">
        <text>L-seryl-[protein] + ATP = O-phospho-L-seryl-[protein] + ADP + H(+)</text>
        <dbReference type="Rhea" id="RHEA:17989"/>
        <dbReference type="Rhea" id="RHEA-COMP:9863"/>
        <dbReference type="Rhea" id="RHEA-COMP:11604"/>
        <dbReference type="ChEBI" id="CHEBI:15378"/>
        <dbReference type="ChEBI" id="CHEBI:29999"/>
        <dbReference type="ChEBI" id="CHEBI:30616"/>
        <dbReference type="ChEBI" id="CHEBI:83421"/>
        <dbReference type="ChEBI" id="CHEBI:456216"/>
        <dbReference type="EC" id="2.7.12.2"/>
    </reaction>
</comment>
<comment type="catalytic activity">
    <reaction evidence="9">
        <text>L-threonyl-[protein] + ATP = O-phospho-L-threonyl-[protein] + ADP + H(+)</text>
        <dbReference type="Rhea" id="RHEA:46608"/>
        <dbReference type="Rhea" id="RHEA-COMP:11060"/>
        <dbReference type="Rhea" id="RHEA-COMP:11605"/>
        <dbReference type="ChEBI" id="CHEBI:15378"/>
        <dbReference type="ChEBI" id="CHEBI:30013"/>
        <dbReference type="ChEBI" id="CHEBI:30616"/>
        <dbReference type="ChEBI" id="CHEBI:61977"/>
        <dbReference type="ChEBI" id="CHEBI:456216"/>
        <dbReference type="EC" id="2.7.12.2"/>
    </reaction>
</comment>
<proteinExistence type="inferred from homology"/>
<dbReference type="Pfam" id="PF00069">
    <property type="entry name" value="Pkinase"/>
    <property type="match status" value="1"/>
</dbReference>
<accession>A0A7S3JLL3</accession>
<keyword evidence="2" id="KW-0808">Transferase</keyword>
<dbReference type="InterPro" id="IPR017441">
    <property type="entry name" value="Protein_kinase_ATP_BS"/>
</dbReference>
<dbReference type="AlphaFoldDB" id="A0A7S3JLL3"/>
<evidence type="ECO:0000256" key="4">
    <source>
        <dbReference type="ARBA" id="ARBA00022777"/>
    </source>
</evidence>
<comment type="similarity">
    <text evidence="6">Belongs to the protein kinase superfamily. STE Ser/Thr protein kinase family. MAP kinase kinase subfamily.</text>
</comment>
<dbReference type="GO" id="GO:0004674">
    <property type="term" value="F:protein serine/threonine kinase activity"/>
    <property type="evidence" value="ECO:0007669"/>
    <property type="project" value="UniProtKB-KW"/>
</dbReference>
<dbReference type="PANTHER" id="PTHR48013:SF9">
    <property type="entry name" value="DUAL SPECIFICITY MITOGEN-ACTIVATED PROTEIN KINASE KINASE 5"/>
    <property type="match status" value="1"/>
</dbReference>
<dbReference type="FunFam" id="3.30.200.20:FF:000040">
    <property type="entry name" value="Dual specificity mitogen-activated protein kinase kinase"/>
    <property type="match status" value="1"/>
</dbReference>
<gene>
    <name evidence="13" type="ORF">EHAR0213_LOCUS17139</name>
</gene>
<dbReference type="PROSITE" id="PS00107">
    <property type="entry name" value="PROTEIN_KINASE_ATP"/>
    <property type="match status" value="1"/>
</dbReference>
<keyword evidence="4" id="KW-0418">Kinase</keyword>
<feature type="binding site" evidence="11">
    <location>
        <position position="111"/>
    </location>
    <ligand>
        <name>ATP</name>
        <dbReference type="ChEBI" id="CHEBI:30616"/>
    </ligand>
</feature>
<feature type="domain" description="Protein kinase" evidence="12">
    <location>
        <begin position="82"/>
        <end position="178"/>
    </location>
</feature>
<evidence type="ECO:0000256" key="7">
    <source>
        <dbReference type="ARBA" id="ARBA00038999"/>
    </source>
</evidence>
<dbReference type="GO" id="GO:0005524">
    <property type="term" value="F:ATP binding"/>
    <property type="evidence" value="ECO:0007669"/>
    <property type="project" value="UniProtKB-UniRule"/>
</dbReference>
<dbReference type="PANTHER" id="PTHR48013">
    <property type="entry name" value="DUAL SPECIFICITY MITOGEN-ACTIVATED PROTEIN KINASE KINASE 5-RELATED"/>
    <property type="match status" value="1"/>
</dbReference>
<protein>
    <recommendedName>
        <fullName evidence="7">mitogen-activated protein kinase kinase</fullName>
        <ecNumber evidence="7">2.7.12.2</ecNumber>
    </recommendedName>
</protein>
<dbReference type="InterPro" id="IPR011009">
    <property type="entry name" value="Kinase-like_dom_sf"/>
</dbReference>
<evidence type="ECO:0000256" key="8">
    <source>
        <dbReference type="ARBA" id="ARBA00049014"/>
    </source>
</evidence>
<dbReference type="SUPFAM" id="SSF56112">
    <property type="entry name" value="Protein kinase-like (PK-like)"/>
    <property type="match status" value="1"/>
</dbReference>
<dbReference type="EMBL" id="HBII01040956">
    <property type="protein sequence ID" value="CAE0358217.1"/>
    <property type="molecule type" value="Transcribed_RNA"/>
</dbReference>
<dbReference type="EC" id="2.7.12.2" evidence="7"/>
<dbReference type="PROSITE" id="PS50011">
    <property type="entry name" value="PROTEIN_KINASE_DOM"/>
    <property type="match status" value="1"/>
</dbReference>
<evidence type="ECO:0000313" key="13">
    <source>
        <dbReference type="EMBL" id="CAE0358217.1"/>
    </source>
</evidence>
<reference evidence="13" key="1">
    <citation type="submission" date="2021-01" db="EMBL/GenBank/DDBJ databases">
        <authorList>
            <person name="Corre E."/>
            <person name="Pelletier E."/>
            <person name="Niang G."/>
            <person name="Scheremetjew M."/>
            <person name="Finn R."/>
            <person name="Kale V."/>
            <person name="Holt S."/>
            <person name="Cochrane G."/>
            <person name="Meng A."/>
            <person name="Brown T."/>
            <person name="Cohen L."/>
        </authorList>
    </citation>
    <scope>NUCLEOTIDE SEQUENCE</scope>
    <source>
        <strain evidence="13">FSP1.4</strain>
    </source>
</reference>
<name>A0A7S3JLL3_9SPIT</name>
<evidence type="ECO:0000259" key="12">
    <source>
        <dbReference type="PROSITE" id="PS50011"/>
    </source>
</evidence>
<evidence type="ECO:0000256" key="1">
    <source>
        <dbReference type="ARBA" id="ARBA00022527"/>
    </source>
</evidence>
<keyword evidence="3 11" id="KW-0547">Nucleotide-binding</keyword>
<evidence type="ECO:0000256" key="3">
    <source>
        <dbReference type="ARBA" id="ARBA00022741"/>
    </source>
</evidence>
<organism evidence="13">
    <name type="scientific">Euplotes harpa</name>
    <dbReference type="NCBI Taxonomy" id="151035"/>
    <lineage>
        <taxon>Eukaryota</taxon>
        <taxon>Sar</taxon>
        <taxon>Alveolata</taxon>
        <taxon>Ciliophora</taxon>
        <taxon>Intramacronucleata</taxon>
        <taxon>Spirotrichea</taxon>
        <taxon>Hypotrichia</taxon>
        <taxon>Euplotida</taxon>
        <taxon>Euplotidae</taxon>
        <taxon>Euplotes</taxon>
    </lineage>
</organism>
<evidence type="ECO:0000256" key="11">
    <source>
        <dbReference type="PROSITE-ProRule" id="PRU10141"/>
    </source>
</evidence>
<keyword evidence="5 11" id="KW-0067">ATP-binding</keyword>
<dbReference type="Gene3D" id="3.30.200.20">
    <property type="entry name" value="Phosphorylase Kinase, domain 1"/>
    <property type="match status" value="1"/>
</dbReference>
<evidence type="ECO:0000256" key="9">
    <source>
        <dbReference type="ARBA" id="ARBA00049299"/>
    </source>
</evidence>
<comment type="catalytic activity">
    <reaction evidence="10">
        <text>L-tyrosyl-[protein] + ATP = O-phospho-L-tyrosyl-[protein] + ADP + H(+)</text>
        <dbReference type="Rhea" id="RHEA:10596"/>
        <dbReference type="Rhea" id="RHEA-COMP:10136"/>
        <dbReference type="Rhea" id="RHEA-COMP:20101"/>
        <dbReference type="ChEBI" id="CHEBI:15378"/>
        <dbReference type="ChEBI" id="CHEBI:30616"/>
        <dbReference type="ChEBI" id="CHEBI:46858"/>
        <dbReference type="ChEBI" id="CHEBI:61978"/>
        <dbReference type="ChEBI" id="CHEBI:456216"/>
        <dbReference type="EC" id="2.7.12.2"/>
    </reaction>
</comment>
<sequence>LSMIKKGLMLDISSDDEDAIDGGAGAGGRLFDNNLGGTRHSISCEISTDGINILKEDLHVARNGIKDTKTGEFILNICSDDFEMKEKLGTGASGNVYKALHKPTGEYMALKSINVFDQAKRRQLVNDLKSLFGNQCPFLVRFYGAYYEEGNVKIALELMELGSLSNIVKVILKHRKEK</sequence>
<feature type="non-terminal residue" evidence="13">
    <location>
        <position position="1"/>
    </location>
</feature>
<dbReference type="InterPro" id="IPR000719">
    <property type="entry name" value="Prot_kinase_dom"/>
</dbReference>
<evidence type="ECO:0000256" key="6">
    <source>
        <dbReference type="ARBA" id="ARBA00038035"/>
    </source>
</evidence>
<evidence type="ECO:0000256" key="10">
    <source>
        <dbReference type="ARBA" id="ARBA00051693"/>
    </source>
</evidence>
<keyword evidence="1" id="KW-0723">Serine/threonine-protein kinase</keyword>